<organism evidence="4 5">
    <name type="scientific">Aquella oligotrophica</name>
    <dbReference type="NCBI Taxonomy" id="2067065"/>
    <lineage>
        <taxon>Bacteria</taxon>
        <taxon>Pseudomonadati</taxon>
        <taxon>Pseudomonadota</taxon>
        <taxon>Betaproteobacteria</taxon>
        <taxon>Neisseriales</taxon>
        <taxon>Neisseriaceae</taxon>
        <taxon>Aquella</taxon>
    </lineage>
</organism>
<sequence length="277" mass="31471">MQNSHLIRQILRRNHNRLDTLDFIYRELASRMLSRLDYIKITPDFMLDCGSGMGYDYELLKNKYPASNIIQIDLLNEFYRRENKSTSWLKNIFSKKNPSDFIAADVLSLPLANSSVDFYYSNLLLPYLSDPVPMVKEMRRVLKVGGGFFIAGLGVDSLKELRELGLITNTFPDMHDIGDMLIAAGFSNPVVDTEYLSLDYEHLATLLQDIKLLGCGAAYGSGNYFGKNAYQELKKCIDSPVKLTLEVFVAHGWKDREQIELPEGMSAISFHRTKSGD</sequence>
<evidence type="ECO:0000259" key="3">
    <source>
        <dbReference type="Pfam" id="PF08241"/>
    </source>
</evidence>
<name>A0A2I7N936_9NEIS</name>
<dbReference type="EMBL" id="CP024847">
    <property type="protein sequence ID" value="AUR52970.1"/>
    <property type="molecule type" value="Genomic_DNA"/>
</dbReference>
<dbReference type="OrthoDB" id="9760689at2"/>
<dbReference type="InterPro" id="IPR050602">
    <property type="entry name" value="Malonyl-ACP_OMT"/>
</dbReference>
<keyword evidence="1" id="KW-0489">Methyltransferase</keyword>
<evidence type="ECO:0000313" key="5">
    <source>
        <dbReference type="Proteomes" id="UP000236655"/>
    </source>
</evidence>
<proteinExistence type="predicted"/>
<dbReference type="GO" id="GO:0008757">
    <property type="term" value="F:S-adenosylmethionine-dependent methyltransferase activity"/>
    <property type="evidence" value="ECO:0007669"/>
    <property type="project" value="InterPro"/>
</dbReference>
<dbReference type="CDD" id="cd02440">
    <property type="entry name" value="AdoMet_MTases"/>
    <property type="match status" value="1"/>
</dbReference>
<feature type="domain" description="Methyltransferase type 11" evidence="3">
    <location>
        <begin position="47"/>
        <end position="150"/>
    </location>
</feature>
<dbReference type="GO" id="GO:0032259">
    <property type="term" value="P:methylation"/>
    <property type="evidence" value="ECO:0007669"/>
    <property type="project" value="UniProtKB-KW"/>
</dbReference>
<evidence type="ECO:0000313" key="4">
    <source>
        <dbReference type="EMBL" id="AUR52970.1"/>
    </source>
</evidence>
<reference evidence="5" key="1">
    <citation type="submission" date="2017-11" db="EMBL/GenBank/DDBJ databases">
        <authorList>
            <person name="Chan K.G."/>
            <person name="Lee L.S."/>
        </authorList>
    </citation>
    <scope>NUCLEOTIDE SEQUENCE [LARGE SCALE GENOMIC DNA]</scope>
    <source>
        <strain evidence="5">DSM 100970</strain>
    </source>
</reference>
<dbReference type="SUPFAM" id="SSF53335">
    <property type="entry name" value="S-adenosyl-L-methionine-dependent methyltransferases"/>
    <property type="match status" value="1"/>
</dbReference>
<dbReference type="PANTHER" id="PTHR13090:SF1">
    <property type="entry name" value="ARGININE-HYDROXYLASE NDUFAF5, MITOCHONDRIAL"/>
    <property type="match status" value="1"/>
</dbReference>
<dbReference type="AlphaFoldDB" id="A0A2I7N936"/>
<dbReference type="Gene3D" id="3.40.50.150">
    <property type="entry name" value="Vaccinia Virus protein VP39"/>
    <property type="match status" value="1"/>
</dbReference>
<evidence type="ECO:0000256" key="1">
    <source>
        <dbReference type="ARBA" id="ARBA00022603"/>
    </source>
</evidence>
<dbReference type="RefSeq" id="WP_102952256.1">
    <property type="nucleotide sequence ID" value="NZ_CP024847.1"/>
</dbReference>
<evidence type="ECO:0000256" key="2">
    <source>
        <dbReference type="ARBA" id="ARBA00022679"/>
    </source>
</evidence>
<dbReference type="KEGG" id="nba:CUN60_11930"/>
<keyword evidence="2" id="KW-0808">Transferase</keyword>
<dbReference type="Proteomes" id="UP000236655">
    <property type="component" value="Chromosome"/>
</dbReference>
<gene>
    <name evidence="4" type="ORF">CUN60_11930</name>
</gene>
<dbReference type="InterPro" id="IPR013216">
    <property type="entry name" value="Methyltransf_11"/>
</dbReference>
<dbReference type="InterPro" id="IPR029063">
    <property type="entry name" value="SAM-dependent_MTases_sf"/>
</dbReference>
<protein>
    <recommendedName>
        <fullName evidence="3">Methyltransferase type 11 domain-containing protein</fullName>
    </recommendedName>
</protein>
<accession>A0A2I7N936</accession>
<dbReference type="PANTHER" id="PTHR13090">
    <property type="entry name" value="ARGININE-HYDROXYLASE NDUFAF5, MITOCHONDRIAL"/>
    <property type="match status" value="1"/>
</dbReference>
<dbReference type="Pfam" id="PF08241">
    <property type="entry name" value="Methyltransf_11"/>
    <property type="match status" value="1"/>
</dbReference>
<keyword evidence="5" id="KW-1185">Reference proteome</keyword>